<accession>A0ABU6QXY2</accession>
<evidence type="ECO:0000256" key="1">
    <source>
        <dbReference type="SAM" id="MobiDB-lite"/>
    </source>
</evidence>
<gene>
    <name evidence="2" type="ORF">PIB30_094511</name>
</gene>
<comment type="caution">
    <text evidence="2">The sequence shown here is derived from an EMBL/GenBank/DDBJ whole genome shotgun (WGS) entry which is preliminary data.</text>
</comment>
<evidence type="ECO:0000313" key="3">
    <source>
        <dbReference type="Proteomes" id="UP001341840"/>
    </source>
</evidence>
<protein>
    <submittedName>
        <fullName evidence="2">Uncharacterized protein</fullName>
    </submittedName>
</protein>
<sequence>MEAPLKTRFGALESQQRDDYDASQPVQHDDLVASFRHALRTLNGFDRVLVRELQHPLKDYITDMIDQVLEAVVNDPNFLADRISSQVLDELNRLMINSTLFDNDLKNLVVHEYSRSRKQFLEIFQVELQLNEHEKKNLKEN</sequence>
<name>A0ABU6QXY2_9FABA</name>
<reference evidence="2 3" key="1">
    <citation type="journal article" date="2023" name="Plants (Basel)">
        <title>Bridging the Gap: Combining Genomics and Transcriptomics Approaches to Understand Stylosanthes scabra, an Orphan Legume from the Brazilian Caatinga.</title>
        <authorList>
            <person name="Ferreira-Neto J.R.C."/>
            <person name="da Silva M.D."/>
            <person name="Binneck E."/>
            <person name="de Melo N.F."/>
            <person name="da Silva R.H."/>
            <person name="de Melo A.L.T.M."/>
            <person name="Pandolfi V."/>
            <person name="Bustamante F.O."/>
            <person name="Brasileiro-Vidal A.C."/>
            <person name="Benko-Iseppon A.M."/>
        </authorList>
    </citation>
    <scope>NUCLEOTIDE SEQUENCE [LARGE SCALE GENOMIC DNA]</scope>
    <source>
        <tissue evidence="2">Leaves</tissue>
    </source>
</reference>
<keyword evidence="3" id="KW-1185">Reference proteome</keyword>
<evidence type="ECO:0000313" key="2">
    <source>
        <dbReference type="EMBL" id="MED6115834.1"/>
    </source>
</evidence>
<dbReference type="EMBL" id="JASCZI010002094">
    <property type="protein sequence ID" value="MED6115834.1"/>
    <property type="molecule type" value="Genomic_DNA"/>
</dbReference>
<feature type="region of interest" description="Disordered" evidence="1">
    <location>
        <begin position="1"/>
        <end position="23"/>
    </location>
</feature>
<dbReference type="Proteomes" id="UP001341840">
    <property type="component" value="Unassembled WGS sequence"/>
</dbReference>
<organism evidence="2 3">
    <name type="scientific">Stylosanthes scabra</name>
    <dbReference type="NCBI Taxonomy" id="79078"/>
    <lineage>
        <taxon>Eukaryota</taxon>
        <taxon>Viridiplantae</taxon>
        <taxon>Streptophyta</taxon>
        <taxon>Embryophyta</taxon>
        <taxon>Tracheophyta</taxon>
        <taxon>Spermatophyta</taxon>
        <taxon>Magnoliopsida</taxon>
        <taxon>eudicotyledons</taxon>
        <taxon>Gunneridae</taxon>
        <taxon>Pentapetalae</taxon>
        <taxon>rosids</taxon>
        <taxon>fabids</taxon>
        <taxon>Fabales</taxon>
        <taxon>Fabaceae</taxon>
        <taxon>Papilionoideae</taxon>
        <taxon>50 kb inversion clade</taxon>
        <taxon>dalbergioids sensu lato</taxon>
        <taxon>Dalbergieae</taxon>
        <taxon>Pterocarpus clade</taxon>
        <taxon>Stylosanthes</taxon>
    </lineage>
</organism>
<proteinExistence type="predicted"/>